<keyword evidence="1" id="KW-0472">Membrane</keyword>
<dbReference type="RefSeq" id="WP_139495685.1">
    <property type="nucleotide sequence ID" value="NZ_CAWORL010000033.1"/>
</dbReference>
<dbReference type="EMBL" id="PDXJ01000039">
    <property type="protein sequence ID" value="TND50621.1"/>
    <property type="molecule type" value="Genomic_DNA"/>
</dbReference>
<gene>
    <name evidence="3" type="ORF">CF123_21180</name>
</gene>
<evidence type="ECO:0000256" key="2">
    <source>
        <dbReference type="SAM" id="SignalP"/>
    </source>
</evidence>
<accession>A0AAX2UML6</accession>
<reference evidence="3" key="1">
    <citation type="submission" date="2017-10" db="EMBL/GenBank/DDBJ databases">
        <authorList>
            <person name="Colston S.M."/>
            <person name="Graf J."/>
        </authorList>
    </citation>
    <scope>NUCLEOTIDE SEQUENCE</scope>
    <source>
        <strain evidence="3">BAQ071013-135</strain>
    </source>
</reference>
<name>A0AAX2UML6_AERVE</name>
<proteinExistence type="predicted"/>
<dbReference type="AlphaFoldDB" id="A0AAX2UML6"/>
<dbReference type="Proteomes" id="UP000796104">
    <property type="component" value="Unassembled WGS sequence"/>
</dbReference>
<feature type="signal peptide" evidence="2">
    <location>
        <begin position="1"/>
        <end position="20"/>
    </location>
</feature>
<evidence type="ECO:0000313" key="4">
    <source>
        <dbReference type="Proteomes" id="UP000796104"/>
    </source>
</evidence>
<feature type="chain" id="PRO_5043993586" evidence="2">
    <location>
        <begin position="21"/>
        <end position="79"/>
    </location>
</feature>
<protein>
    <submittedName>
        <fullName evidence="3">Uncharacterized protein</fullName>
    </submittedName>
</protein>
<comment type="caution">
    <text evidence="3">The sequence shown here is derived from an EMBL/GenBank/DDBJ whole genome shotgun (WGS) entry which is preliminary data.</text>
</comment>
<keyword evidence="1" id="KW-0812">Transmembrane</keyword>
<keyword evidence="2" id="KW-0732">Signal</keyword>
<feature type="transmembrane region" description="Helical" evidence="1">
    <location>
        <begin position="36"/>
        <end position="61"/>
    </location>
</feature>
<evidence type="ECO:0000313" key="3">
    <source>
        <dbReference type="EMBL" id="TND50621.1"/>
    </source>
</evidence>
<organism evidence="3 4">
    <name type="scientific">Aeromonas veronii</name>
    <dbReference type="NCBI Taxonomy" id="654"/>
    <lineage>
        <taxon>Bacteria</taxon>
        <taxon>Pseudomonadati</taxon>
        <taxon>Pseudomonadota</taxon>
        <taxon>Gammaproteobacteria</taxon>
        <taxon>Aeromonadales</taxon>
        <taxon>Aeromonadaceae</taxon>
        <taxon>Aeromonas</taxon>
    </lineage>
</organism>
<evidence type="ECO:0000256" key="1">
    <source>
        <dbReference type="SAM" id="Phobius"/>
    </source>
</evidence>
<keyword evidence="1" id="KW-1133">Transmembrane helix</keyword>
<reference evidence="3" key="2">
    <citation type="journal article" date="2019" name="PLoS ONE">
        <title>Identification and characterization of putative Aeromonas spp. T3SS effectors.</title>
        <authorList>
            <person name="Rangel L.T."/>
            <person name="Marden J."/>
            <person name="Colston S."/>
            <person name="Setubal J.C."/>
            <person name="Graf J."/>
            <person name="Gogarten J.P."/>
        </authorList>
    </citation>
    <scope>NUCLEOTIDE SEQUENCE</scope>
    <source>
        <strain evidence="3">BAQ071013-135</strain>
    </source>
</reference>
<sequence length="79" mass="7344">MKKSALTLAAMLVLSSNAFAAEEVTGAAAGSTGVAGTAAVGTTTLVAVGVGAAALAAVVVANANDDSTSTSTNTTTATK</sequence>